<dbReference type="AlphaFoldDB" id="A0A178Z5C6"/>
<sequence length="134" mass="15210">MALWSQHTRIVDIGRTMERTCITEGSTFREGRKGTRGPDPGEPALNAAMIREDGRAYQARHRSFDGPQSGEERLSRGTIGLQVITAGCGRSRYCLSLAPWRLRARFVKHEDTLWSMGDGQFEQKQILFLVQSLW</sequence>
<accession>A0A178Z5C6</accession>
<reference evidence="1 2" key="1">
    <citation type="submission" date="2016-04" db="EMBL/GenBank/DDBJ databases">
        <title>Draft genome of Fonsecaea erecta CBS 125763.</title>
        <authorList>
            <person name="Weiss V.A."/>
            <person name="Vicente V.A."/>
            <person name="Raittz R.T."/>
            <person name="Moreno L.F."/>
            <person name="De Souza E.M."/>
            <person name="Pedrosa F.O."/>
            <person name="Steffens M.B."/>
            <person name="Faoro H."/>
            <person name="Tadra-Sfeir M.Z."/>
            <person name="Najafzadeh M.J."/>
            <person name="Felipe M.S."/>
            <person name="Teixeira M."/>
            <person name="Sun J."/>
            <person name="Xi L."/>
            <person name="Gomes R."/>
            <person name="De Azevedo C.M."/>
            <person name="Salgado C.G."/>
            <person name="Da Silva M.B."/>
            <person name="Nascimento M.F."/>
            <person name="Queiroz-Telles F."/>
            <person name="Attili D.S."/>
            <person name="Gorbushina A."/>
        </authorList>
    </citation>
    <scope>NUCLEOTIDE SEQUENCE [LARGE SCALE GENOMIC DNA]</scope>
    <source>
        <strain evidence="1 2">CBS 125763</strain>
    </source>
</reference>
<evidence type="ECO:0000313" key="1">
    <source>
        <dbReference type="EMBL" id="OAP54978.1"/>
    </source>
</evidence>
<gene>
    <name evidence="1" type="ORF">AYL99_10678</name>
</gene>
<evidence type="ECO:0000313" key="2">
    <source>
        <dbReference type="Proteomes" id="UP000078343"/>
    </source>
</evidence>
<name>A0A178Z5C6_9EURO</name>
<keyword evidence="2" id="KW-1185">Reference proteome</keyword>
<dbReference type="EMBL" id="LVYI01000012">
    <property type="protein sequence ID" value="OAP54978.1"/>
    <property type="molecule type" value="Genomic_DNA"/>
</dbReference>
<dbReference type="GeneID" id="30014846"/>
<protein>
    <submittedName>
        <fullName evidence="1">Uncharacterized protein</fullName>
    </submittedName>
</protein>
<dbReference type="RefSeq" id="XP_018688345.1">
    <property type="nucleotide sequence ID" value="XM_018842184.1"/>
</dbReference>
<organism evidence="1 2">
    <name type="scientific">Fonsecaea erecta</name>
    <dbReference type="NCBI Taxonomy" id="1367422"/>
    <lineage>
        <taxon>Eukaryota</taxon>
        <taxon>Fungi</taxon>
        <taxon>Dikarya</taxon>
        <taxon>Ascomycota</taxon>
        <taxon>Pezizomycotina</taxon>
        <taxon>Eurotiomycetes</taxon>
        <taxon>Chaetothyriomycetidae</taxon>
        <taxon>Chaetothyriales</taxon>
        <taxon>Herpotrichiellaceae</taxon>
        <taxon>Fonsecaea</taxon>
    </lineage>
</organism>
<proteinExistence type="predicted"/>
<dbReference type="Proteomes" id="UP000078343">
    <property type="component" value="Unassembled WGS sequence"/>
</dbReference>
<comment type="caution">
    <text evidence="1">The sequence shown here is derived from an EMBL/GenBank/DDBJ whole genome shotgun (WGS) entry which is preliminary data.</text>
</comment>